<dbReference type="AlphaFoldDB" id="H1LHI2"/>
<proteinExistence type="predicted"/>
<feature type="non-terminal residue" evidence="1">
    <location>
        <position position="1"/>
    </location>
</feature>
<dbReference type="EMBL" id="AGRJ01000180">
    <property type="protein sequence ID" value="EHO50333.1"/>
    <property type="molecule type" value="Genomic_DNA"/>
</dbReference>
<protein>
    <submittedName>
        <fullName evidence="1">Uncharacterized protein</fullName>
    </submittedName>
</protein>
<gene>
    <name evidence="1" type="ORF">HMPREF9104_02073</name>
</gene>
<accession>H1LHI2</accession>
<dbReference type="HOGENOM" id="CLU_3018890_0_0_9"/>
<organism evidence="1 2">
    <name type="scientific">Lentilactobacillus kisonensis F0435</name>
    <dbReference type="NCBI Taxonomy" id="797516"/>
    <lineage>
        <taxon>Bacteria</taxon>
        <taxon>Bacillati</taxon>
        <taxon>Bacillota</taxon>
        <taxon>Bacilli</taxon>
        <taxon>Lactobacillales</taxon>
        <taxon>Lactobacillaceae</taxon>
        <taxon>Lentilactobacillus</taxon>
    </lineage>
</organism>
<name>H1LHI2_9LACO</name>
<comment type="caution">
    <text evidence="1">The sequence shown here is derived from an EMBL/GenBank/DDBJ whole genome shotgun (WGS) entry which is preliminary data.</text>
</comment>
<evidence type="ECO:0000313" key="1">
    <source>
        <dbReference type="EMBL" id="EHO50333.1"/>
    </source>
</evidence>
<dbReference type="STRING" id="797516.HMPREF9104_02073"/>
<evidence type="ECO:0000313" key="2">
    <source>
        <dbReference type="Proteomes" id="UP000005025"/>
    </source>
</evidence>
<sequence length="55" mass="6074">RCSFLLGAARSHNVAKNQRSLGLGFLTKVTYVQASALRSGPNLYNIKQSRYSLNC</sequence>
<dbReference type="Proteomes" id="UP000005025">
    <property type="component" value="Unassembled WGS sequence"/>
</dbReference>
<reference evidence="1 2" key="1">
    <citation type="submission" date="2011-09" db="EMBL/GenBank/DDBJ databases">
        <authorList>
            <person name="Weinstock G."/>
            <person name="Sodergren E."/>
            <person name="Clifton S."/>
            <person name="Fulton L."/>
            <person name="Fulton B."/>
            <person name="Courtney L."/>
            <person name="Fronick C."/>
            <person name="Harrison M."/>
            <person name="Strong C."/>
            <person name="Farmer C."/>
            <person name="Delahaunty K."/>
            <person name="Markovic C."/>
            <person name="Hall O."/>
            <person name="Minx P."/>
            <person name="Tomlinson C."/>
            <person name="Mitreva M."/>
            <person name="Hou S."/>
            <person name="Chen J."/>
            <person name="Wollam A."/>
            <person name="Pepin K.H."/>
            <person name="Johnson M."/>
            <person name="Bhonagiri V."/>
            <person name="Zhang X."/>
            <person name="Suruliraj S."/>
            <person name="Warren W."/>
            <person name="Chinwalla A."/>
            <person name="Mardis E.R."/>
            <person name="Wilson R.K."/>
        </authorList>
    </citation>
    <scope>NUCLEOTIDE SEQUENCE [LARGE SCALE GENOMIC DNA]</scope>
    <source>
        <strain evidence="1 2">F0435</strain>
    </source>
</reference>